<protein>
    <submittedName>
        <fullName evidence="1">Uncharacterized protein</fullName>
    </submittedName>
</protein>
<dbReference type="EMBL" id="JABANN010000874">
    <property type="protein sequence ID" value="KAF4652792.1"/>
    <property type="molecule type" value="Genomic_DNA"/>
</dbReference>
<organism evidence="1 2">
    <name type="scientific">Perkinsus olseni</name>
    <name type="common">Perkinsus atlanticus</name>
    <dbReference type="NCBI Taxonomy" id="32597"/>
    <lineage>
        <taxon>Eukaryota</taxon>
        <taxon>Sar</taxon>
        <taxon>Alveolata</taxon>
        <taxon>Perkinsozoa</taxon>
        <taxon>Perkinsea</taxon>
        <taxon>Perkinsida</taxon>
        <taxon>Perkinsidae</taxon>
        <taxon>Perkinsus</taxon>
    </lineage>
</organism>
<proteinExistence type="predicted"/>
<evidence type="ECO:0000313" key="2">
    <source>
        <dbReference type="Proteomes" id="UP000572268"/>
    </source>
</evidence>
<accession>A0A7J6L0T3</accession>
<evidence type="ECO:0000313" key="1">
    <source>
        <dbReference type="EMBL" id="KAF4652792.1"/>
    </source>
</evidence>
<gene>
    <name evidence="1" type="ORF">FOL46_009503</name>
</gene>
<reference evidence="1 2" key="1">
    <citation type="submission" date="2020-04" db="EMBL/GenBank/DDBJ databases">
        <title>Perkinsus olseni comparative genomics.</title>
        <authorList>
            <person name="Bogema D.R."/>
        </authorList>
    </citation>
    <scope>NUCLEOTIDE SEQUENCE [LARGE SCALE GENOMIC DNA]</scope>
    <source>
        <strain evidence="1">ATCC PRA-31</strain>
    </source>
</reference>
<dbReference type="Proteomes" id="UP000572268">
    <property type="component" value="Unassembled WGS sequence"/>
</dbReference>
<sequence>VLLAGVVAMVKALAASSEVADELLGFLSSASMARVTKVGSVIRKRRKLHAESDAASQRSTVQVKAIINQSVKNFYTPLPPSLFYGVSASVIAAVSNTSNGCYVPLKDII</sequence>
<dbReference type="AlphaFoldDB" id="A0A7J6L0T3"/>
<name>A0A7J6L0T3_PEROL</name>
<feature type="non-terminal residue" evidence="1">
    <location>
        <position position="109"/>
    </location>
</feature>
<comment type="caution">
    <text evidence="1">The sequence shown here is derived from an EMBL/GenBank/DDBJ whole genome shotgun (WGS) entry which is preliminary data.</text>
</comment>